<feature type="non-terminal residue" evidence="2">
    <location>
        <position position="1"/>
    </location>
</feature>
<sequence>GLKDLVANVTNDLPIISLGDISNPSAPTFQTLYTSDDQIVSNIQEHLGITWDLPIELVGAVSFRLINSDQLKITGISLSPDSLPAIASEMEARGYITSEQAIVLTENLDLLRDTPSPSIKRGDTVVRYGHARPPKSSRFRPQGCGSRTRNPSRRYLWPRVHWDSDGLVSYVYRFDSICEVTFPNGDQYWIHEDHLVRQLEWNPYDSDPQGGQF</sequence>
<organism evidence="2">
    <name type="scientific">marine metagenome</name>
    <dbReference type="NCBI Taxonomy" id="408172"/>
    <lineage>
        <taxon>unclassified sequences</taxon>
        <taxon>metagenomes</taxon>
        <taxon>ecological metagenomes</taxon>
    </lineage>
</organism>
<dbReference type="EMBL" id="UINC01149272">
    <property type="protein sequence ID" value="SVD41643.1"/>
    <property type="molecule type" value="Genomic_DNA"/>
</dbReference>
<gene>
    <name evidence="2" type="ORF">METZ01_LOCUS394497</name>
</gene>
<feature type="region of interest" description="Disordered" evidence="1">
    <location>
        <begin position="130"/>
        <end position="150"/>
    </location>
</feature>
<name>A0A382V572_9ZZZZ</name>
<evidence type="ECO:0000256" key="1">
    <source>
        <dbReference type="SAM" id="MobiDB-lite"/>
    </source>
</evidence>
<accession>A0A382V572</accession>
<evidence type="ECO:0000313" key="2">
    <source>
        <dbReference type="EMBL" id="SVD41643.1"/>
    </source>
</evidence>
<dbReference type="AlphaFoldDB" id="A0A382V572"/>
<protein>
    <submittedName>
        <fullName evidence="2">Uncharacterized protein</fullName>
    </submittedName>
</protein>
<proteinExistence type="predicted"/>
<reference evidence="2" key="1">
    <citation type="submission" date="2018-05" db="EMBL/GenBank/DDBJ databases">
        <authorList>
            <person name="Lanie J.A."/>
            <person name="Ng W.-L."/>
            <person name="Kazmierczak K.M."/>
            <person name="Andrzejewski T.M."/>
            <person name="Davidsen T.M."/>
            <person name="Wayne K.J."/>
            <person name="Tettelin H."/>
            <person name="Glass J.I."/>
            <person name="Rusch D."/>
            <person name="Podicherti R."/>
            <person name="Tsui H.-C.T."/>
            <person name="Winkler M.E."/>
        </authorList>
    </citation>
    <scope>NUCLEOTIDE SEQUENCE</scope>
</reference>